<dbReference type="Pfam" id="PF01395">
    <property type="entry name" value="PBP_GOBP"/>
    <property type="match status" value="1"/>
</dbReference>
<evidence type="ECO:0000256" key="1">
    <source>
        <dbReference type="ARBA" id="ARBA00022729"/>
    </source>
</evidence>
<keyword evidence="4" id="KW-1185">Reference proteome</keyword>
<dbReference type="OrthoDB" id="6611826at2759"/>
<feature type="signal peptide" evidence="2">
    <location>
        <begin position="1"/>
        <end position="18"/>
    </location>
</feature>
<dbReference type="CDD" id="cd23992">
    <property type="entry name" value="PBP_GOBP"/>
    <property type="match status" value="1"/>
</dbReference>
<dbReference type="GO" id="GO:0005549">
    <property type="term" value="F:odorant binding"/>
    <property type="evidence" value="ECO:0007669"/>
    <property type="project" value="InterPro"/>
</dbReference>
<evidence type="ECO:0000256" key="2">
    <source>
        <dbReference type="SAM" id="SignalP"/>
    </source>
</evidence>
<dbReference type="SUPFAM" id="SSF47565">
    <property type="entry name" value="Insect pheromone/odorant-binding proteins"/>
    <property type="match status" value="1"/>
</dbReference>
<proteinExistence type="predicted"/>
<dbReference type="Proteomes" id="UP001152798">
    <property type="component" value="Chromosome 1"/>
</dbReference>
<dbReference type="InterPro" id="IPR036728">
    <property type="entry name" value="PBP_GOBP_sf"/>
</dbReference>
<dbReference type="Gene3D" id="1.10.238.20">
    <property type="entry name" value="Pheromone/general odorant binding protein domain"/>
    <property type="match status" value="1"/>
</dbReference>
<organism evidence="3 4">
    <name type="scientific">Nezara viridula</name>
    <name type="common">Southern green stink bug</name>
    <name type="synonym">Cimex viridulus</name>
    <dbReference type="NCBI Taxonomy" id="85310"/>
    <lineage>
        <taxon>Eukaryota</taxon>
        <taxon>Metazoa</taxon>
        <taxon>Ecdysozoa</taxon>
        <taxon>Arthropoda</taxon>
        <taxon>Hexapoda</taxon>
        <taxon>Insecta</taxon>
        <taxon>Pterygota</taxon>
        <taxon>Neoptera</taxon>
        <taxon>Paraneoptera</taxon>
        <taxon>Hemiptera</taxon>
        <taxon>Heteroptera</taxon>
        <taxon>Panheteroptera</taxon>
        <taxon>Pentatomomorpha</taxon>
        <taxon>Pentatomoidea</taxon>
        <taxon>Pentatomidae</taxon>
        <taxon>Pentatominae</taxon>
        <taxon>Nezara</taxon>
    </lineage>
</organism>
<dbReference type="AlphaFoldDB" id="A0A9P0GYI3"/>
<reference evidence="3" key="1">
    <citation type="submission" date="2022-01" db="EMBL/GenBank/DDBJ databases">
        <authorList>
            <person name="King R."/>
        </authorList>
    </citation>
    <scope>NUCLEOTIDE SEQUENCE</scope>
</reference>
<accession>A0A9P0GYI3</accession>
<name>A0A9P0GYI3_NEZVI</name>
<evidence type="ECO:0000313" key="3">
    <source>
        <dbReference type="EMBL" id="CAH1392489.1"/>
    </source>
</evidence>
<keyword evidence="1 2" id="KW-0732">Signal</keyword>
<dbReference type="EMBL" id="OV725077">
    <property type="protein sequence ID" value="CAH1392489.1"/>
    <property type="molecule type" value="Genomic_DNA"/>
</dbReference>
<dbReference type="PANTHER" id="PTHR11857">
    <property type="entry name" value="ODORANT BINDING PROTEIN-RELATED"/>
    <property type="match status" value="1"/>
</dbReference>
<evidence type="ECO:0000313" key="4">
    <source>
        <dbReference type="Proteomes" id="UP001152798"/>
    </source>
</evidence>
<dbReference type="GO" id="GO:0007608">
    <property type="term" value="P:sensory perception of smell"/>
    <property type="evidence" value="ECO:0007669"/>
    <property type="project" value="TreeGrafter"/>
</dbReference>
<gene>
    <name evidence="3" type="ORF">NEZAVI_LOCUS3297</name>
</gene>
<feature type="chain" id="PRO_5040428512" evidence="2">
    <location>
        <begin position="19"/>
        <end position="148"/>
    </location>
</feature>
<dbReference type="InterPro" id="IPR006170">
    <property type="entry name" value="PBP/GOBP"/>
</dbReference>
<dbReference type="GO" id="GO:0005615">
    <property type="term" value="C:extracellular space"/>
    <property type="evidence" value="ECO:0007669"/>
    <property type="project" value="TreeGrafter"/>
</dbReference>
<protein>
    <submittedName>
        <fullName evidence="3">Uncharacterized protein</fullName>
    </submittedName>
</protein>
<dbReference type="SMART" id="SM00708">
    <property type="entry name" value="PhBP"/>
    <property type="match status" value="1"/>
</dbReference>
<sequence length="148" mass="16816">MKLILAVILFIAIIIANSVYINADENDCGFIALLELQAIVQCSDVHQISREAVEGILNHDFVLDDHEVKCWLSCVLKKLVVIKEGKMDWDYFKHLIKHCLNNQDDKTKVDKLIRKCKAEVSQQQKDVCELAYSATACKISAWKELGLP</sequence>